<dbReference type="PANTHER" id="PTHR45528">
    <property type="entry name" value="SENSOR HISTIDINE KINASE CPXA"/>
    <property type="match status" value="1"/>
</dbReference>
<accession>A0A4Y6HS46</accession>
<evidence type="ECO:0000256" key="2">
    <source>
        <dbReference type="ARBA" id="ARBA00004141"/>
    </source>
</evidence>
<dbReference type="Gene3D" id="3.30.565.10">
    <property type="entry name" value="Histidine kinase-like ATPase, C-terminal domain"/>
    <property type="match status" value="1"/>
</dbReference>
<evidence type="ECO:0000256" key="10">
    <source>
        <dbReference type="ARBA" id="ARBA00023136"/>
    </source>
</evidence>
<evidence type="ECO:0000256" key="4">
    <source>
        <dbReference type="ARBA" id="ARBA00022553"/>
    </source>
</evidence>
<dbReference type="InterPro" id="IPR036097">
    <property type="entry name" value="HisK_dim/P_sf"/>
</dbReference>
<keyword evidence="5 13" id="KW-0808">Transferase</keyword>
<dbReference type="FunFam" id="3.30.565.10:FF:000006">
    <property type="entry name" value="Sensor histidine kinase WalK"/>
    <property type="match status" value="1"/>
</dbReference>
<gene>
    <name evidence="13" type="ORF">POJLOBNM_00010</name>
</gene>
<dbReference type="RefSeq" id="WP_002388726.1">
    <property type="nucleotide sequence ID" value="NZ_AP026714.1"/>
</dbReference>
<keyword evidence="10 11" id="KW-0472">Membrane</keyword>
<comment type="subcellular location">
    <subcellularLocation>
        <location evidence="2">Membrane</location>
        <topology evidence="2">Multi-pass membrane protein</topology>
    </subcellularLocation>
</comment>
<evidence type="ECO:0000256" key="3">
    <source>
        <dbReference type="ARBA" id="ARBA00012438"/>
    </source>
</evidence>
<evidence type="ECO:0000256" key="7">
    <source>
        <dbReference type="ARBA" id="ARBA00022777"/>
    </source>
</evidence>
<dbReference type="SMART" id="SM00388">
    <property type="entry name" value="HisKA"/>
    <property type="match status" value="1"/>
</dbReference>
<evidence type="ECO:0000313" key="13">
    <source>
        <dbReference type="EMBL" id="QDF59358.1"/>
    </source>
</evidence>
<dbReference type="EC" id="2.7.13.3" evidence="3"/>
<evidence type="ECO:0000256" key="8">
    <source>
        <dbReference type="ARBA" id="ARBA00022989"/>
    </source>
</evidence>
<dbReference type="SUPFAM" id="SSF47384">
    <property type="entry name" value="Homodimeric domain of signal transducing histidine kinase"/>
    <property type="match status" value="1"/>
</dbReference>
<feature type="domain" description="Histidine kinase" evidence="12">
    <location>
        <begin position="94"/>
        <end position="308"/>
    </location>
</feature>
<protein>
    <recommendedName>
        <fullName evidence="3">histidine kinase</fullName>
        <ecNumber evidence="3">2.7.13.3</ecNumber>
    </recommendedName>
</protein>
<dbReference type="InterPro" id="IPR003661">
    <property type="entry name" value="HisK_dim/P_dom"/>
</dbReference>
<dbReference type="InterPro" id="IPR005467">
    <property type="entry name" value="His_kinase_dom"/>
</dbReference>
<dbReference type="CDD" id="cd00075">
    <property type="entry name" value="HATPase"/>
    <property type="match status" value="1"/>
</dbReference>
<dbReference type="InterPro" id="IPR050398">
    <property type="entry name" value="HssS/ArlS-like"/>
</dbReference>
<dbReference type="EMBL" id="MK590022">
    <property type="protein sequence ID" value="QDF59358.1"/>
    <property type="molecule type" value="Genomic_DNA"/>
</dbReference>
<organism evidence="13">
    <name type="scientific">Enterococcus faecalis</name>
    <name type="common">Streptococcus faecalis</name>
    <dbReference type="NCBI Taxonomy" id="1351"/>
    <lineage>
        <taxon>Bacteria</taxon>
        <taxon>Bacillati</taxon>
        <taxon>Bacillota</taxon>
        <taxon>Bacilli</taxon>
        <taxon>Lactobacillales</taxon>
        <taxon>Enterococcaceae</taxon>
        <taxon>Enterococcus</taxon>
    </lineage>
</organism>
<evidence type="ECO:0000256" key="9">
    <source>
        <dbReference type="ARBA" id="ARBA00023012"/>
    </source>
</evidence>
<dbReference type="Pfam" id="PF00512">
    <property type="entry name" value="HisKA"/>
    <property type="match status" value="1"/>
</dbReference>
<keyword evidence="7 13" id="KW-0418">Kinase</keyword>
<dbReference type="InterPro" id="IPR003594">
    <property type="entry name" value="HATPase_dom"/>
</dbReference>
<sequence length="308" mass="35416">MEMLIPLFIVAFICSVMLNLIFIMKITRFKQQIHHISQVLSDIKQGNSKRRILVKNHELVASLAFKMNEIVYHYDNQLINLKKNEELNKHLMTSLSHDVRTPLTTLIGYLHAVRKGIVTGQEKDSYIDIACRKAGDLKEYTDELFDWFKIQSDDYPFTFEETDITEMTRSILIDWIPIFEEAKIDYDFAIPEQKILAMIDRESYRRVINNLVQNIIAHSHATEISLTIKKQSNMLTIRIKDNGVGISSEDLPHIFENLYTGDKSRSNKGSGLGLAIVQQLIQKMDGSISVQSELNDGTIFFITLQTTS</sequence>
<name>A0A4Y6HS46_ENTFL</name>
<dbReference type="GO" id="GO:0000155">
    <property type="term" value="F:phosphorelay sensor kinase activity"/>
    <property type="evidence" value="ECO:0007669"/>
    <property type="project" value="InterPro"/>
</dbReference>
<keyword evidence="6 11" id="KW-0812">Transmembrane</keyword>
<dbReference type="Gene3D" id="1.10.287.130">
    <property type="match status" value="1"/>
</dbReference>
<evidence type="ECO:0000256" key="5">
    <source>
        <dbReference type="ARBA" id="ARBA00022679"/>
    </source>
</evidence>
<evidence type="ECO:0000256" key="6">
    <source>
        <dbReference type="ARBA" id="ARBA00022692"/>
    </source>
</evidence>
<comment type="catalytic activity">
    <reaction evidence="1">
        <text>ATP + protein L-histidine = ADP + protein N-phospho-L-histidine.</text>
        <dbReference type="EC" id="2.7.13.3"/>
    </reaction>
</comment>
<dbReference type="CDD" id="cd00082">
    <property type="entry name" value="HisKA"/>
    <property type="match status" value="1"/>
</dbReference>
<dbReference type="PROSITE" id="PS50109">
    <property type="entry name" value="HIS_KIN"/>
    <property type="match status" value="1"/>
</dbReference>
<dbReference type="InterPro" id="IPR036890">
    <property type="entry name" value="HATPase_C_sf"/>
</dbReference>
<feature type="transmembrane region" description="Helical" evidence="11">
    <location>
        <begin position="6"/>
        <end position="24"/>
    </location>
</feature>
<dbReference type="PRINTS" id="PR00344">
    <property type="entry name" value="BCTRLSENSOR"/>
</dbReference>
<reference evidence="13" key="1">
    <citation type="journal article" date="2019" name="J. Antimicrob. Chemother.">
        <title>Transfer dynamics of Tn6648, a composite integrative conjugative element generated by tandem accretion of Tn5801 and Tn6647 in Enterococcus faecalis.</title>
        <authorList>
            <person name="Leon-Sampedro R."/>
            <person name="Fernandez-de-Bobadilla M.D."/>
            <person name="San Millan A."/>
            <person name="Baquero F."/>
            <person name="Coque T.M."/>
        </authorList>
    </citation>
    <scope>NUCLEOTIDE SEQUENCE</scope>
    <source>
        <strain evidence="13">JH2-2</strain>
    </source>
</reference>
<keyword evidence="9" id="KW-0902">Two-component regulatory system</keyword>
<keyword evidence="8 11" id="KW-1133">Transmembrane helix</keyword>
<dbReference type="Pfam" id="PF02518">
    <property type="entry name" value="HATPase_c"/>
    <property type="match status" value="1"/>
</dbReference>
<dbReference type="SMART" id="SM00387">
    <property type="entry name" value="HATPase_c"/>
    <property type="match status" value="1"/>
</dbReference>
<dbReference type="GO" id="GO:0005886">
    <property type="term" value="C:plasma membrane"/>
    <property type="evidence" value="ECO:0007669"/>
    <property type="project" value="TreeGrafter"/>
</dbReference>
<evidence type="ECO:0000259" key="12">
    <source>
        <dbReference type="PROSITE" id="PS50109"/>
    </source>
</evidence>
<dbReference type="SUPFAM" id="SSF55874">
    <property type="entry name" value="ATPase domain of HSP90 chaperone/DNA topoisomerase II/histidine kinase"/>
    <property type="match status" value="1"/>
</dbReference>
<keyword evidence="4" id="KW-0597">Phosphoprotein</keyword>
<dbReference type="PANTHER" id="PTHR45528:SF8">
    <property type="entry name" value="HISTIDINE KINASE"/>
    <property type="match status" value="1"/>
</dbReference>
<evidence type="ECO:0000256" key="11">
    <source>
        <dbReference type="SAM" id="Phobius"/>
    </source>
</evidence>
<dbReference type="AlphaFoldDB" id="A0A4Y6HS46"/>
<proteinExistence type="predicted"/>
<dbReference type="InterPro" id="IPR004358">
    <property type="entry name" value="Sig_transdc_His_kin-like_C"/>
</dbReference>
<evidence type="ECO:0000256" key="1">
    <source>
        <dbReference type="ARBA" id="ARBA00000085"/>
    </source>
</evidence>